<dbReference type="GO" id="GO:0070828">
    <property type="term" value="P:heterochromatin organization"/>
    <property type="evidence" value="ECO:0007669"/>
    <property type="project" value="TreeGrafter"/>
</dbReference>
<dbReference type="InterPro" id="IPR046341">
    <property type="entry name" value="SET_dom_sf"/>
</dbReference>
<evidence type="ECO:0000256" key="3">
    <source>
        <dbReference type="ARBA" id="ARBA00022454"/>
    </source>
</evidence>
<name>A0AAD1VPZ0_PELCU</name>
<dbReference type="SMART" id="SM00317">
    <property type="entry name" value="SET"/>
    <property type="match status" value="1"/>
</dbReference>
<dbReference type="Pfam" id="PF00856">
    <property type="entry name" value="SET"/>
    <property type="match status" value="1"/>
</dbReference>
<evidence type="ECO:0000259" key="21">
    <source>
        <dbReference type="PROSITE" id="PS50868"/>
    </source>
</evidence>
<dbReference type="PROSITE" id="PS50280">
    <property type="entry name" value="SET"/>
    <property type="match status" value="1"/>
</dbReference>
<dbReference type="GO" id="GO:0005694">
    <property type="term" value="C:chromosome"/>
    <property type="evidence" value="ECO:0007669"/>
    <property type="project" value="UniProtKB-SubCell"/>
</dbReference>
<feature type="domain" description="Pre-SET" evidence="20">
    <location>
        <begin position="308"/>
        <end position="382"/>
    </location>
</feature>
<dbReference type="AlphaFoldDB" id="A0AAD1VPZ0"/>
<dbReference type="Gene3D" id="2.170.270.10">
    <property type="entry name" value="SET domain"/>
    <property type="match status" value="2"/>
</dbReference>
<comment type="subcellular location">
    <subcellularLocation>
        <location evidence="2">Chromosome</location>
    </subcellularLocation>
    <subcellularLocation>
        <location evidence="1">Nucleus</location>
    </subcellularLocation>
</comment>
<dbReference type="GO" id="GO:0005634">
    <property type="term" value="C:nucleus"/>
    <property type="evidence" value="ECO:0007669"/>
    <property type="project" value="UniProtKB-SubCell"/>
</dbReference>
<organism evidence="22 23">
    <name type="scientific">Pelobates cultripes</name>
    <name type="common">Western spadefoot toad</name>
    <dbReference type="NCBI Taxonomy" id="61616"/>
    <lineage>
        <taxon>Eukaryota</taxon>
        <taxon>Metazoa</taxon>
        <taxon>Chordata</taxon>
        <taxon>Craniata</taxon>
        <taxon>Vertebrata</taxon>
        <taxon>Euteleostomi</taxon>
        <taxon>Amphibia</taxon>
        <taxon>Batrachia</taxon>
        <taxon>Anura</taxon>
        <taxon>Pelobatoidea</taxon>
        <taxon>Pelobatidae</taxon>
        <taxon>Pelobates</taxon>
    </lineage>
</organism>
<evidence type="ECO:0000313" key="22">
    <source>
        <dbReference type="EMBL" id="CAH2224915.1"/>
    </source>
</evidence>
<dbReference type="PROSITE" id="PS50868">
    <property type="entry name" value="POST_SET"/>
    <property type="match status" value="1"/>
</dbReference>
<keyword evidence="23" id="KW-1185">Reference proteome</keyword>
<keyword evidence="5" id="KW-0489">Methyltransferase</keyword>
<dbReference type="GO" id="GO:0032259">
    <property type="term" value="P:methylation"/>
    <property type="evidence" value="ECO:0007669"/>
    <property type="project" value="UniProtKB-KW"/>
</dbReference>
<keyword evidence="12" id="KW-0156">Chromatin regulator</keyword>
<dbReference type="GO" id="GO:0003677">
    <property type="term" value="F:DNA binding"/>
    <property type="evidence" value="ECO:0007669"/>
    <property type="project" value="InterPro"/>
</dbReference>
<dbReference type="GO" id="GO:0008270">
    <property type="term" value="F:zinc ion binding"/>
    <property type="evidence" value="ECO:0007669"/>
    <property type="project" value="InterPro"/>
</dbReference>
<dbReference type="InterPro" id="IPR007728">
    <property type="entry name" value="Pre-SET_dom"/>
</dbReference>
<dbReference type="InterPro" id="IPR047232">
    <property type="entry name" value="SETDB1/2-like_MBD"/>
</dbReference>
<proteinExistence type="predicted"/>
<gene>
    <name evidence="22" type="ORF">PECUL_23A007690</name>
</gene>
<evidence type="ECO:0000256" key="12">
    <source>
        <dbReference type="ARBA" id="ARBA00022853"/>
    </source>
</evidence>
<keyword evidence="11" id="KW-0862">Zinc</keyword>
<feature type="domain" description="SET" evidence="19">
    <location>
        <begin position="385"/>
        <end position="679"/>
    </location>
</feature>
<dbReference type="PANTHER" id="PTHR46024">
    <property type="entry name" value="HISTONE-LYSINE N-METHYLTRANSFERASE EGGLESS"/>
    <property type="match status" value="1"/>
</dbReference>
<reference evidence="22" key="1">
    <citation type="submission" date="2022-03" db="EMBL/GenBank/DDBJ databases">
        <authorList>
            <person name="Alioto T."/>
            <person name="Alioto T."/>
            <person name="Gomez Garrido J."/>
        </authorList>
    </citation>
    <scope>NUCLEOTIDE SEQUENCE</scope>
</reference>
<evidence type="ECO:0000256" key="13">
    <source>
        <dbReference type="ARBA" id="ARBA00023242"/>
    </source>
</evidence>
<keyword evidence="13" id="KW-0539">Nucleus</keyword>
<dbReference type="Pfam" id="PF05033">
    <property type="entry name" value="Pre-SET"/>
    <property type="match status" value="1"/>
</dbReference>
<keyword evidence="9" id="KW-0479">Metal-binding</keyword>
<keyword evidence="10" id="KW-0498">Mitosis</keyword>
<dbReference type="PROSITE" id="PS50867">
    <property type="entry name" value="PRE_SET"/>
    <property type="match status" value="1"/>
</dbReference>
<dbReference type="PANTHER" id="PTHR46024:SF3">
    <property type="entry name" value="HISTONE-LYSINE N-METHYLTRANSFERASE SETDB2"/>
    <property type="match status" value="1"/>
</dbReference>
<dbReference type="Proteomes" id="UP001295444">
    <property type="component" value="Chromosome 01"/>
</dbReference>
<dbReference type="SMART" id="SM00391">
    <property type="entry name" value="MBD"/>
    <property type="match status" value="1"/>
</dbReference>
<evidence type="ECO:0000256" key="18">
    <source>
        <dbReference type="ARBA" id="ARBA00049087"/>
    </source>
</evidence>
<keyword evidence="14" id="KW-0131">Cell cycle</keyword>
<evidence type="ECO:0000256" key="8">
    <source>
        <dbReference type="ARBA" id="ARBA00022691"/>
    </source>
</evidence>
<evidence type="ECO:0000256" key="2">
    <source>
        <dbReference type="ARBA" id="ARBA00004286"/>
    </source>
</evidence>
<dbReference type="CDD" id="cd01395">
    <property type="entry name" value="HMT_MBD"/>
    <property type="match status" value="1"/>
</dbReference>
<dbReference type="InterPro" id="IPR016177">
    <property type="entry name" value="DNA-bd_dom_sf"/>
</dbReference>
<dbReference type="InterPro" id="IPR001214">
    <property type="entry name" value="SET_dom"/>
</dbReference>
<evidence type="ECO:0000256" key="7">
    <source>
        <dbReference type="ARBA" id="ARBA00022679"/>
    </source>
</evidence>
<evidence type="ECO:0000256" key="1">
    <source>
        <dbReference type="ARBA" id="ARBA00004123"/>
    </source>
</evidence>
<keyword evidence="8" id="KW-0949">S-adenosyl-L-methionine</keyword>
<dbReference type="Gene3D" id="3.30.890.10">
    <property type="entry name" value="Methyl-cpg-binding Protein 2, Chain A"/>
    <property type="match status" value="1"/>
</dbReference>
<sequence>MALQQCFDSEFSGTMRQAEPNDGESFFSENLSALSWDITENEATKLWREWQDDNKLDLIFEVIQNKIQYLWQKIKDGSATSQEYLRAALLAKFTDLGDTKAFHYGMNTDCQSNDCLSPTSMEDQYAAFSSESATGDAIPEPECNTSPSSVPKETNRFKAHLCGPSCLLDVNPNFSKNNNPLKFPLLCRFQRRHAKTDCLSRPLDVTYKAPCGKSLRCFKEVRSYLFETQCHFLFLDYFSFNTYLQLDRNSCNSSNFLAEDFDISKDAESIPVSFCNEIDSTRPSNFKYRKSSWPHGYSINNFTDIFVDCCNCTDGCVDISKCACLQLTAKAYHENAEMAKDAKTLGYKYKRLRSPLPTGLYECNLTCKCDPKMCQNRVVQHGIQVRLQVFKTKSKGWGVRCLDDVDSGTFVCTYAGRIFVRSFDTDSNKMAIGSTFDNDEGNQATAASSIPVNRKRHVSHSDSEIILMHSTPCTNPKSFSSSQTEIKRVKKDASKERLSDSVPIKRPKTRTAVLQKLRRQLIEEGSCILQHSSDDEDLVLQTAGKVIHTEESEADHVVRVAETTTNQSEKAVGYISDDSNTSILSDICPLETSSCEAKDESNKATVCLLASQPPFYEENEYYLDASKEGNVGRFLNHSCSPNLFIQHVYVETHHKQFPWVAFFTNRHVRAGDELTWEYNYEIGTFPDKEIPCMCGHKTCRNITI</sequence>
<evidence type="ECO:0000259" key="19">
    <source>
        <dbReference type="PROSITE" id="PS50280"/>
    </source>
</evidence>
<evidence type="ECO:0000256" key="5">
    <source>
        <dbReference type="ARBA" id="ARBA00022603"/>
    </source>
</evidence>
<evidence type="ECO:0000256" key="6">
    <source>
        <dbReference type="ARBA" id="ARBA00022618"/>
    </source>
</evidence>
<dbReference type="GO" id="GO:0051301">
    <property type="term" value="P:cell division"/>
    <property type="evidence" value="ECO:0007669"/>
    <property type="project" value="UniProtKB-KW"/>
</dbReference>
<evidence type="ECO:0000259" key="20">
    <source>
        <dbReference type="PROSITE" id="PS50867"/>
    </source>
</evidence>
<dbReference type="Pfam" id="PF01429">
    <property type="entry name" value="MBD"/>
    <property type="match status" value="1"/>
</dbReference>
<keyword evidence="6" id="KW-0132">Cell division</keyword>
<evidence type="ECO:0000256" key="17">
    <source>
        <dbReference type="ARBA" id="ARBA00042995"/>
    </source>
</evidence>
<accession>A0AAD1VPZ0</accession>
<dbReference type="EMBL" id="OW240912">
    <property type="protein sequence ID" value="CAH2224915.1"/>
    <property type="molecule type" value="Genomic_DNA"/>
</dbReference>
<keyword evidence="4" id="KW-0217">Developmental protein</keyword>
<evidence type="ECO:0000256" key="4">
    <source>
        <dbReference type="ARBA" id="ARBA00022473"/>
    </source>
</evidence>
<dbReference type="GO" id="GO:0010629">
    <property type="term" value="P:negative regulation of gene expression"/>
    <property type="evidence" value="ECO:0007669"/>
    <property type="project" value="TreeGrafter"/>
</dbReference>
<dbReference type="InterPro" id="IPR051516">
    <property type="entry name" value="SETDB_methyltransferase"/>
</dbReference>
<dbReference type="SUPFAM" id="SSF54171">
    <property type="entry name" value="DNA-binding domain"/>
    <property type="match status" value="1"/>
</dbReference>
<evidence type="ECO:0000256" key="9">
    <source>
        <dbReference type="ARBA" id="ARBA00022723"/>
    </source>
</evidence>
<dbReference type="EC" id="2.1.1.366" evidence="15"/>
<dbReference type="InterPro" id="IPR001739">
    <property type="entry name" value="Methyl_CpG_DNA-bd"/>
</dbReference>
<dbReference type="SMART" id="SM00468">
    <property type="entry name" value="PreSET"/>
    <property type="match status" value="1"/>
</dbReference>
<dbReference type="GO" id="GO:0140947">
    <property type="term" value="F:histone H3K9me2 methyltransferase activity"/>
    <property type="evidence" value="ECO:0007669"/>
    <property type="project" value="UniProtKB-EC"/>
</dbReference>
<protein>
    <recommendedName>
        <fullName evidence="16">Histone-lysine N-methyltransferase SETDB2</fullName>
        <ecNumber evidence="15">2.1.1.366</ecNumber>
    </recommendedName>
    <alternativeName>
        <fullName evidence="17">SET domain bifurcated 2</fullName>
    </alternativeName>
</protein>
<evidence type="ECO:0000256" key="10">
    <source>
        <dbReference type="ARBA" id="ARBA00022776"/>
    </source>
</evidence>
<comment type="catalytic activity">
    <reaction evidence="18">
        <text>N(6),N(6)-dimethyl-L-lysyl(9)-[histone H3] + S-adenosyl-L-methionine = N(6),N(6),N(6)-trimethyl-L-lysyl(9)-[histone H3] + S-adenosyl-L-homocysteine + H(+)</text>
        <dbReference type="Rhea" id="RHEA:60288"/>
        <dbReference type="Rhea" id="RHEA-COMP:15538"/>
        <dbReference type="Rhea" id="RHEA-COMP:15541"/>
        <dbReference type="ChEBI" id="CHEBI:15378"/>
        <dbReference type="ChEBI" id="CHEBI:57856"/>
        <dbReference type="ChEBI" id="CHEBI:59789"/>
        <dbReference type="ChEBI" id="CHEBI:61961"/>
        <dbReference type="ChEBI" id="CHEBI:61976"/>
        <dbReference type="EC" id="2.1.1.366"/>
    </reaction>
</comment>
<feature type="domain" description="Post-SET" evidence="21">
    <location>
        <begin position="688"/>
        <end position="704"/>
    </location>
</feature>
<dbReference type="InterPro" id="IPR003616">
    <property type="entry name" value="Post-SET_dom"/>
</dbReference>
<evidence type="ECO:0000256" key="16">
    <source>
        <dbReference type="ARBA" id="ARBA00040299"/>
    </source>
</evidence>
<evidence type="ECO:0000313" key="23">
    <source>
        <dbReference type="Proteomes" id="UP001295444"/>
    </source>
</evidence>
<dbReference type="SUPFAM" id="SSF82199">
    <property type="entry name" value="SET domain"/>
    <property type="match status" value="1"/>
</dbReference>
<keyword evidence="7" id="KW-0808">Transferase</keyword>
<evidence type="ECO:0000256" key="15">
    <source>
        <dbReference type="ARBA" id="ARBA00039052"/>
    </source>
</evidence>
<evidence type="ECO:0000256" key="11">
    <source>
        <dbReference type="ARBA" id="ARBA00022833"/>
    </source>
</evidence>
<evidence type="ECO:0000256" key="14">
    <source>
        <dbReference type="ARBA" id="ARBA00023306"/>
    </source>
</evidence>
<keyword evidence="3" id="KW-0158">Chromosome</keyword>
<dbReference type="EMBL" id="OW240912">
    <property type="protein sequence ID" value="CAH2224916.1"/>
    <property type="molecule type" value="Genomic_DNA"/>
</dbReference>